<dbReference type="InterPro" id="IPR013087">
    <property type="entry name" value="Znf_C2H2_type"/>
</dbReference>
<evidence type="ECO:0000313" key="14">
    <source>
        <dbReference type="WBParaSite" id="TASK_0000904101-mRNA-1"/>
    </source>
</evidence>
<evidence type="ECO:0000256" key="6">
    <source>
        <dbReference type="ARBA" id="ARBA00023015"/>
    </source>
</evidence>
<dbReference type="FunFam" id="3.30.160.60:FF:000125">
    <property type="entry name" value="Putative zinc finger protein 143"/>
    <property type="match status" value="1"/>
</dbReference>
<feature type="region of interest" description="Disordered" evidence="10">
    <location>
        <begin position="333"/>
        <end position="389"/>
    </location>
</feature>
<dbReference type="PROSITE" id="PS00028">
    <property type="entry name" value="ZINC_FINGER_C2H2_1"/>
    <property type="match status" value="4"/>
</dbReference>
<keyword evidence="13" id="KW-1185">Reference proteome</keyword>
<dbReference type="FunFam" id="3.30.160.60:FF:000072">
    <property type="entry name" value="zinc finger protein 143 isoform X1"/>
    <property type="match status" value="1"/>
</dbReference>
<evidence type="ECO:0000256" key="7">
    <source>
        <dbReference type="ARBA" id="ARBA00023163"/>
    </source>
</evidence>
<evidence type="ECO:0000256" key="10">
    <source>
        <dbReference type="SAM" id="MobiDB-lite"/>
    </source>
</evidence>
<name>A0A0R3WE20_TAEAS</name>
<dbReference type="EMBL" id="UYRS01018966">
    <property type="protein sequence ID" value="VDK41580.1"/>
    <property type="molecule type" value="Genomic_DNA"/>
</dbReference>
<feature type="compositionally biased region" description="Polar residues" evidence="10">
    <location>
        <begin position="1"/>
        <end position="15"/>
    </location>
</feature>
<reference evidence="14" key="1">
    <citation type="submission" date="2017-02" db="UniProtKB">
        <authorList>
            <consortium name="WormBaseParasite"/>
        </authorList>
    </citation>
    <scope>IDENTIFICATION</scope>
</reference>
<keyword evidence="4 9" id="KW-0863">Zinc-finger</keyword>
<dbReference type="SUPFAM" id="SSF57667">
    <property type="entry name" value="beta-beta-alpha zinc fingers"/>
    <property type="match status" value="2"/>
</dbReference>
<dbReference type="Proteomes" id="UP000282613">
    <property type="component" value="Unassembled WGS sequence"/>
</dbReference>
<dbReference type="InterPro" id="IPR036236">
    <property type="entry name" value="Znf_C2H2_sf"/>
</dbReference>
<dbReference type="PANTHER" id="PTHR46179:SF13">
    <property type="entry name" value="C2H2-TYPE DOMAIN-CONTAINING PROTEIN"/>
    <property type="match status" value="1"/>
</dbReference>
<sequence>MNQLSQNVRKQAQNTRKQKGWKESHSFCGSLVGTREASIDKLNQSRHTRPLAHLHGCEMEAQAATTKLTEIRDQSVQMEGSSTSASPTSLETLLRRAAMPTVNLPLLATALLQSALAAALSKSALEFLQMATQTTSSAEVPLDLRTMSPSGNPEGLKNSEATDFNTAEPLPLIKRLKLAGENEQKASETSQHQLILINPYLLPAMPAQEAEAPLDFSNPTEHPCTYPGCNKIFRYNHALINHYRIHTGEKPYSCDYPGCKQAFARQSNLLTHRMVHLNRAMRKTFACTVPGCEKNFLKKTNLDDHMNLHLNKRPYSCDYPNCGKSFRCRSNLSGHKRVHAREAEREKTNRPSPLERKIDTILAKARASVANQSMAEAEEGRRNEGPTPQ</sequence>
<evidence type="ECO:0000256" key="4">
    <source>
        <dbReference type="ARBA" id="ARBA00022771"/>
    </source>
</evidence>
<keyword evidence="3" id="KW-0677">Repeat</keyword>
<protein>
    <submittedName>
        <fullName evidence="14">Zinc finger protein</fullName>
    </submittedName>
</protein>
<evidence type="ECO:0000256" key="9">
    <source>
        <dbReference type="PROSITE-ProRule" id="PRU00042"/>
    </source>
</evidence>
<dbReference type="InterPro" id="IPR051061">
    <property type="entry name" value="Zinc_finger_trans_reg"/>
</dbReference>
<evidence type="ECO:0000259" key="11">
    <source>
        <dbReference type="PROSITE" id="PS50157"/>
    </source>
</evidence>
<feature type="domain" description="C2H2-type" evidence="11">
    <location>
        <begin position="222"/>
        <end position="251"/>
    </location>
</feature>
<gene>
    <name evidence="12" type="ORF">TASK_LOCUS9042</name>
</gene>
<keyword evidence="8" id="KW-0539">Nucleus</keyword>
<evidence type="ECO:0000256" key="1">
    <source>
        <dbReference type="ARBA" id="ARBA00004123"/>
    </source>
</evidence>
<dbReference type="AlphaFoldDB" id="A0A0R3WE20"/>
<dbReference type="OrthoDB" id="6077919at2759"/>
<evidence type="ECO:0000313" key="13">
    <source>
        <dbReference type="Proteomes" id="UP000282613"/>
    </source>
</evidence>
<dbReference type="GO" id="GO:0005634">
    <property type="term" value="C:nucleus"/>
    <property type="evidence" value="ECO:0007669"/>
    <property type="project" value="UniProtKB-SubCell"/>
</dbReference>
<reference evidence="12 13" key="2">
    <citation type="submission" date="2018-11" db="EMBL/GenBank/DDBJ databases">
        <authorList>
            <consortium name="Pathogen Informatics"/>
        </authorList>
    </citation>
    <scope>NUCLEOTIDE SEQUENCE [LARGE SCALE GENOMIC DNA]</scope>
</reference>
<dbReference type="Pfam" id="PF00096">
    <property type="entry name" value="zf-C2H2"/>
    <property type="match status" value="2"/>
</dbReference>
<comment type="subcellular location">
    <subcellularLocation>
        <location evidence="1">Nucleus</location>
    </subcellularLocation>
</comment>
<dbReference type="PANTHER" id="PTHR46179">
    <property type="entry name" value="ZINC FINGER PROTEIN"/>
    <property type="match status" value="1"/>
</dbReference>
<feature type="domain" description="C2H2-type" evidence="11">
    <location>
        <begin position="252"/>
        <end position="281"/>
    </location>
</feature>
<evidence type="ECO:0000256" key="3">
    <source>
        <dbReference type="ARBA" id="ARBA00022737"/>
    </source>
</evidence>
<dbReference type="STRING" id="60517.A0A0R3WE20"/>
<dbReference type="GO" id="GO:0006357">
    <property type="term" value="P:regulation of transcription by RNA polymerase II"/>
    <property type="evidence" value="ECO:0007669"/>
    <property type="project" value="TreeGrafter"/>
</dbReference>
<keyword evidence="5" id="KW-0862">Zinc</keyword>
<dbReference type="WBParaSite" id="TASK_0000904101-mRNA-1">
    <property type="protein sequence ID" value="TASK_0000904101-mRNA-1"/>
    <property type="gene ID" value="TASK_0000904101"/>
</dbReference>
<keyword evidence="2" id="KW-0479">Metal-binding</keyword>
<organism evidence="14">
    <name type="scientific">Taenia asiatica</name>
    <name type="common">Asian tapeworm</name>
    <dbReference type="NCBI Taxonomy" id="60517"/>
    <lineage>
        <taxon>Eukaryota</taxon>
        <taxon>Metazoa</taxon>
        <taxon>Spiralia</taxon>
        <taxon>Lophotrochozoa</taxon>
        <taxon>Platyhelminthes</taxon>
        <taxon>Cestoda</taxon>
        <taxon>Eucestoda</taxon>
        <taxon>Cyclophyllidea</taxon>
        <taxon>Taeniidae</taxon>
        <taxon>Taenia</taxon>
    </lineage>
</organism>
<feature type="domain" description="C2H2-type" evidence="11">
    <location>
        <begin position="315"/>
        <end position="344"/>
    </location>
</feature>
<feature type="domain" description="C2H2-type" evidence="11">
    <location>
        <begin position="285"/>
        <end position="314"/>
    </location>
</feature>
<feature type="region of interest" description="Disordered" evidence="10">
    <location>
        <begin position="1"/>
        <end position="22"/>
    </location>
</feature>
<dbReference type="SMART" id="SM00355">
    <property type="entry name" value="ZnF_C2H2"/>
    <property type="match status" value="4"/>
</dbReference>
<evidence type="ECO:0000256" key="5">
    <source>
        <dbReference type="ARBA" id="ARBA00022833"/>
    </source>
</evidence>
<feature type="compositionally biased region" description="Basic and acidic residues" evidence="10">
    <location>
        <begin position="378"/>
        <end position="389"/>
    </location>
</feature>
<dbReference type="Gene3D" id="3.30.160.60">
    <property type="entry name" value="Classic Zinc Finger"/>
    <property type="match status" value="4"/>
</dbReference>
<dbReference type="GO" id="GO:0008270">
    <property type="term" value="F:zinc ion binding"/>
    <property type="evidence" value="ECO:0007669"/>
    <property type="project" value="UniProtKB-KW"/>
</dbReference>
<evidence type="ECO:0000256" key="2">
    <source>
        <dbReference type="ARBA" id="ARBA00022723"/>
    </source>
</evidence>
<keyword evidence="6" id="KW-0805">Transcription regulation</keyword>
<evidence type="ECO:0000256" key="8">
    <source>
        <dbReference type="ARBA" id="ARBA00023242"/>
    </source>
</evidence>
<evidence type="ECO:0000313" key="12">
    <source>
        <dbReference type="EMBL" id="VDK41580.1"/>
    </source>
</evidence>
<accession>A0A0R3WE20</accession>
<feature type="compositionally biased region" description="Basic and acidic residues" evidence="10">
    <location>
        <begin position="340"/>
        <end position="359"/>
    </location>
</feature>
<dbReference type="PROSITE" id="PS50157">
    <property type="entry name" value="ZINC_FINGER_C2H2_2"/>
    <property type="match status" value="4"/>
</dbReference>
<proteinExistence type="predicted"/>
<keyword evidence="7" id="KW-0804">Transcription</keyword>